<sequence length="390" mass="41522">MHTTPRRALLAALYLLPAVTSYDVVREYSGNSFFDRWDFYGSYDNLTLGDVWWLDQPNATQQGLAYVDGNGRAVMRVDNTTNVPWNYKRNSIRITSQDFYDVGSLWVIDLTHIPYGCSVWPAFWTKGPLWPNDGEIDIIEAINLEDHNQYALHTTGGCVRPEGTVQTGALGPTDCSLGSGCVVSETKPNSYSSGFTQMGGGVYATQFDVAGIFIWFWSRADVPQSLLQANSTSSIDISQWGIPSASYPASGCNITNYFTSQQLVFDITLCGDWAGVPSIYQAACNASGPTGICYNDNVVGNGSNYDEAYFEVNYLRAYTTTAAPAATPSASQGVSVPVISATGSLAGPTGINTSPNGAGTKGGNGAVTLGSSVVAAGLVAAASFVLVLLL</sequence>
<keyword evidence="2" id="KW-1185">Reference proteome</keyword>
<keyword evidence="1" id="KW-0378">Hydrolase</keyword>
<name>A0ACB8R8H9_9AGAM</name>
<dbReference type="Proteomes" id="UP000814033">
    <property type="component" value="Unassembled WGS sequence"/>
</dbReference>
<evidence type="ECO:0000313" key="1">
    <source>
        <dbReference type="EMBL" id="KAI0039863.1"/>
    </source>
</evidence>
<comment type="caution">
    <text evidence="1">The sequence shown here is derived from an EMBL/GenBank/DDBJ whole genome shotgun (WGS) entry which is preliminary data.</text>
</comment>
<proteinExistence type="predicted"/>
<dbReference type="EMBL" id="MU276254">
    <property type="protein sequence ID" value="KAI0039863.1"/>
    <property type="molecule type" value="Genomic_DNA"/>
</dbReference>
<reference evidence="1" key="2">
    <citation type="journal article" date="2022" name="New Phytol.">
        <title>Evolutionary transition to the ectomycorrhizal habit in the genomes of a hyperdiverse lineage of mushroom-forming fungi.</title>
        <authorList>
            <person name="Looney B."/>
            <person name="Miyauchi S."/>
            <person name="Morin E."/>
            <person name="Drula E."/>
            <person name="Courty P.E."/>
            <person name="Kohler A."/>
            <person name="Kuo A."/>
            <person name="LaButti K."/>
            <person name="Pangilinan J."/>
            <person name="Lipzen A."/>
            <person name="Riley R."/>
            <person name="Andreopoulos W."/>
            <person name="He G."/>
            <person name="Johnson J."/>
            <person name="Nolan M."/>
            <person name="Tritt A."/>
            <person name="Barry K.W."/>
            <person name="Grigoriev I.V."/>
            <person name="Nagy L.G."/>
            <person name="Hibbett D."/>
            <person name="Henrissat B."/>
            <person name="Matheny P.B."/>
            <person name="Labbe J."/>
            <person name="Martin F.M."/>
        </authorList>
    </citation>
    <scope>NUCLEOTIDE SEQUENCE</scope>
    <source>
        <strain evidence="1">FP105234-sp</strain>
    </source>
</reference>
<accession>A0ACB8R8H9</accession>
<gene>
    <name evidence="1" type="ORF">FA95DRAFT_1503614</name>
</gene>
<organism evidence="1 2">
    <name type="scientific">Auriscalpium vulgare</name>
    <dbReference type="NCBI Taxonomy" id="40419"/>
    <lineage>
        <taxon>Eukaryota</taxon>
        <taxon>Fungi</taxon>
        <taxon>Dikarya</taxon>
        <taxon>Basidiomycota</taxon>
        <taxon>Agaricomycotina</taxon>
        <taxon>Agaricomycetes</taxon>
        <taxon>Russulales</taxon>
        <taxon>Auriscalpiaceae</taxon>
        <taxon>Auriscalpium</taxon>
    </lineage>
</organism>
<reference evidence="1" key="1">
    <citation type="submission" date="2021-02" db="EMBL/GenBank/DDBJ databases">
        <authorList>
            <consortium name="DOE Joint Genome Institute"/>
            <person name="Ahrendt S."/>
            <person name="Looney B.P."/>
            <person name="Miyauchi S."/>
            <person name="Morin E."/>
            <person name="Drula E."/>
            <person name="Courty P.E."/>
            <person name="Chicoki N."/>
            <person name="Fauchery L."/>
            <person name="Kohler A."/>
            <person name="Kuo A."/>
            <person name="Labutti K."/>
            <person name="Pangilinan J."/>
            <person name="Lipzen A."/>
            <person name="Riley R."/>
            <person name="Andreopoulos W."/>
            <person name="He G."/>
            <person name="Johnson J."/>
            <person name="Barry K.W."/>
            <person name="Grigoriev I.V."/>
            <person name="Nagy L."/>
            <person name="Hibbett D."/>
            <person name="Henrissat B."/>
            <person name="Matheny P.B."/>
            <person name="Labbe J."/>
            <person name="Martin F."/>
        </authorList>
    </citation>
    <scope>NUCLEOTIDE SEQUENCE</scope>
    <source>
        <strain evidence="1">FP105234-sp</strain>
    </source>
</reference>
<evidence type="ECO:0000313" key="2">
    <source>
        <dbReference type="Proteomes" id="UP000814033"/>
    </source>
</evidence>
<protein>
    <submittedName>
        <fullName evidence="1">Glycoside hydrolase family 16 protein</fullName>
    </submittedName>
</protein>